<dbReference type="OrthoDB" id="8858565at2"/>
<feature type="compositionally biased region" description="Basic and acidic residues" evidence="1">
    <location>
        <begin position="1"/>
        <end position="28"/>
    </location>
</feature>
<keyword evidence="3" id="KW-1185">Reference proteome</keyword>
<dbReference type="Proteomes" id="UP000319980">
    <property type="component" value="Unassembled WGS sequence"/>
</dbReference>
<name>A0A5C5UCI5_9GAMM</name>
<evidence type="ECO:0000313" key="2">
    <source>
        <dbReference type="EMBL" id="TWT23666.1"/>
    </source>
</evidence>
<dbReference type="RefSeq" id="WP_146384975.1">
    <property type="nucleotide sequence ID" value="NZ_VOHK01000001.1"/>
</dbReference>
<sequence length="82" mass="9041">MSKGRDRTVFKRPDGQWANKRNDADRASSLHRTQGGAEKAARDMLTNQGGGELTTKGENGKIRSKDTIAPGRDPNPPKDREH</sequence>
<gene>
    <name evidence="2" type="ORF">FQY83_03335</name>
</gene>
<evidence type="ECO:0000313" key="3">
    <source>
        <dbReference type="Proteomes" id="UP000319980"/>
    </source>
</evidence>
<feature type="region of interest" description="Disordered" evidence="1">
    <location>
        <begin position="1"/>
        <end position="82"/>
    </location>
</feature>
<dbReference type="AlphaFoldDB" id="A0A5C5UCI5"/>
<dbReference type="InterPro" id="IPR018691">
    <property type="entry name" value="DUF2188"/>
</dbReference>
<reference evidence="2 3" key="1">
    <citation type="journal article" date="2008" name="Int. J. Syst. Evol. Microbiol.">
        <title>Luteimonas marina sp. nov., isolated from seawater.</title>
        <authorList>
            <person name="Baik K.S."/>
            <person name="Park S.C."/>
            <person name="Kim M.S."/>
            <person name="Kim E.M."/>
            <person name="Park C."/>
            <person name="Chun J."/>
            <person name="Seong C.N."/>
        </authorList>
    </citation>
    <scope>NUCLEOTIDE SEQUENCE [LARGE SCALE GENOMIC DNA]</scope>
    <source>
        <strain evidence="2 3">FR1330</strain>
    </source>
</reference>
<comment type="caution">
    <text evidence="2">The sequence shown here is derived from an EMBL/GenBank/DDBJ whole genome shotgun (WGS) entry which is preliminary data.</text>
</comment>
<proteinExistence type="predicted"/>
<organism evidence="2 3">
    <name type="scientific">Luteimonas marina</name>
    <dbReference type="NCBI Taxonomy" id="488485"/>
    <lineage>
        <taxon>Bacteria</taxon>
        <taxon>Pseudomonadati</taxon>
        <taxon>Pseudomonadota</taxon>
        <taxon>Gammaproteobacteria</taxon>
        <taxon>Lysobacterales</taxon>
        <taxon>Lysobacteraceae</taxon>
        <taxon>Luteimonas</taxon>
    </lineage>
</organism>
<evidence type="ECO:0000256" key="1">
    <source>
        <dbReference type="SAM" id="MobiDB-lite"/>
    </source>
</evidence>
<dbReference type="EMBL" id="VOHK01000001">
    <property type="protein sequence ID" value="TWT23666.1"/>
    <property type="molecule type" value="Genomic_DNA"/>
</dbReference>
<dbReference type="Pfam" id="PF09954">
    <property type="entry name" value="DUF2188"/>
    <property type="match status" value="1"/>
</dbReference>
<protein>
    <submittedName>
        <fullName evidence="2">DUF2188 domain-containing protein</fullName>
    </submittedName>
</protein>
<accession>A0A5C5UCI5</accession>